<dbReference type="InterPro" id="IPR018958">
    <property type="entry name" value="Knr4/Smi1-like_dom"/>
</dbReference>
<evidence type="ECO:0000313" key="4">
    <source>
        <dbReference type="Proteomes" id="UP000256345"/>
    </source>
</evidence>
<proteinExistence type="predicted"/>
<reference evidence="3 4" key="1">
    <citation type="submission" date="2018-08" db="EMBL/GenBank/DDBJ databases">
        <title>Genomic Encyclopedia of Archaeal and Bacterial Type Strains, Phase II (KMG-II): from individual species to whole genera.</title>
        <authorList>
            <person name="Goeker M."/>
        </authorList>
    </citation>
    <scope>NUCLEOTIDE SEQUENCE [LARGE SCALE GENOMIC DNA]</scope>
    <source>
        <strain evidence="3 4">DSM 2261</strain>
    </source>
</reference>
<sequence>MSTPMSSLLQQVSRDHFPRPPATPEELDEFERRVGWKLDPDLRAFYLHCNGASLIQRQDSPYKILPLSELVRARVAIRREDDDKWGPAWMYALCYVRDGNYVVLDVSRQLEGRYPLMDGDHETWPDPEYRTQIASSFSEFLEQILRTRRSLYWIPE</sequence>
<protein>
    <submittedName>
        <fullName evidence="3">SMI1/KNR4 family protein SUKH-1</fullName>
    </submittedName>
</protein>
<evidence type="ECO:0000256" key="1">
    <source>
        <dbReference type="SAM" id="MobiDB-lite"/>
    </source>
</evidence>
<dbReference type="Gene3D" id="3.40.1580.10">
    <property type="entry name" value="SMI1/KNR4-like"/>
    <property type="match status" value="1"/>
</dbReference>
<dbReference type="SMART" id="SM00860">
    <property type="entry name" value="SMI1_KNR4"/>
    <property type="match status" value="1"/>
</dbReference>
<feature type="compositionally biased region" description="Polar residues" evidence="1">
    <location>
        <begin position="1"/>
        <end position="12"/>
    </location>
</feature>
<name>A0ABX9K5J9_9BACT</name>
<dbReference type="SUPFAM" id="SSF160631">
    <property type="entry name" value="SMI1/KNR4-like"/>
    <property type="match status" value="1"/>
</dbReference>
<comment type="caution">
    <text evidence="3">The sequence shown here is derived from an EMBL/GenBank/DDBJ whole genome shotgun (WGS) entry which is preliminary data.</text>
</comment>
<dbReference type="Proteomes" id="UP000256345">
    <property type="component" value="Unassembled WGS sequence"/>
</dbReference>
<feature type="domain" description="Knr4/Smi1-like" evidence="2">
    <location>
        <begin position="21"/>
        <end position="143"/>
    </location>
</feature>
<evidence type="ECO:0000259" key="2">
    <source>
        <dbReference type="SMART" id="SM00860"/>
    </source>
</evidence>
<dbReference type="RefSeq" id="WP_047855932.1">
    <property type="nucleotide sequence ID" value="NZ_CP011509.1"/>
</dbReference>
<dbReference type="InterPro" id="IPR037883">
    <property type="entry name" value="Knr4/Smi1-like_sf"/>
</dbReference>
<feature type="region of interest" description="Disordered" evidence="1">
    <location>
        <begin position="1"/>
        <end position="24"/>
    </location>
</feature>
<evidence type="ECO:0000313" key="3">
    <source>
        <dbReference type="EMBL" id="REG34145.1"/>
    </source>
</evidence>
<keyword evidence="4" id="KW-1185">Reference proteome</keyword>
<accession>A0ABX9K5J9</accession>
<gene>
    <name evidence="3" type="ORF">ATI61_10326</name>
</gene>
<dbReference type="EMBL" id="QUMU01000003">
    <property type="protein sequence ID" value="REG34145.1"/>
    <property type="molecule type" value="Genomic_DNA"/>
</dbReference>
<organism evidence="3 4">
    <name type="scientific">Archangium gephyra</name>
    <dbReference type="NCBI Taxonomy" id="48"/>
    <lineage>
        <taxon>Bacteria</taxon>
        <taxon>Pseudomonadati</taxon>
        <taxon>Myxococcota</taxon>
        <taxon>Myxococcia</taxon>
        <taxon>Myxococcales</taxon>
        <taxon>Cystobacterineae</taxon>
        <taxon>Archangiaceae</taxon>
        <taxon>Archangium</taxon>
    </lineage>
</organism>
<dbReference type="Pfam" id="PF09346">
    <property type="entry name" value="SMI1_KNR4"/>
    <property type="match status" value="1"/>
</dbReference>